<name>A0ACD3YPX1_FUSSC</name>
<organism evidence="1 2">
    <name type="scientific">Fusarium solani subsp. cucurbitae</name>
    <name type="common">Neocosmosporum cucurbitae</name>
    <dbReference type="NCBI Taxonomy" id="2747967"/>
    <lineage>
        <taxon>Eukaryota</taxon>
        <taxon>Fungi</taxon>
        <taxon>Dikarya</taxon>
        <taxon>Ascomycota</taxon>
        <taxon>Pezizomycotina</taxon>
        <taxon>Sordariomycetes</taxon>
        <taxon>Hypocreomycetidae</taxon>
        <taxon>Hypocreales</taxon>
        <taxon>Nectriaceae</taxon>
        <taxon>Fusarium</taxon>
        <taxon>Fusarium solani species complex</taxon>
    </lineage>
</organism>
<reference evidence="1" key="1">
    <citation type="submission" date="2021-11" db="EMBL/GenBank/DDBJ databases">
        <title>Fusarium solani-melongenae Genome sequencing and assembly.</title>
        <authorList>
            <person name="Xie S."/>
            <person name="Huang L."/>
            <person name="Zhang X."/>
        </authorList>
    </citation>
    <scope>NUCLEOTIDE SEQUENCE</scope>
    <source>
        <strain evidence="1">CRI 24-3</strain>
    </source>
</reference>
<dbReference type="Proteomes" id="UP000830768">
    <property type="component" value="Chromosome 2"/>
</dbReference>
<evidence type="ECO:0000313" key="2">
    <source>
        <dbReference type="Proteomes" id="UP000830768"/>
    </source>
</evidence>
<proteinExistence type="predicted"/>
<accession>A0ACD3YPX1</accession>
<keyword evidence="2" id="KW-1185">Reference proteome</keyword>
<sequence length="156" mass="16584">MEGETGEINGNYAAIQRATDACQHESRYLQGFCRAVDQSENKTEGYREAARRGNGKTVEMAMMELLRAAQPIAADPLVAPNHITALQDALREVEGLPSSLEEEAPGASCVMNNSGSGSQFLNSGRGSMNNCTGGFMVTGPSSGAKFEYASKEDKGK</sequence>
<evidence type="ECO:0000313" key="1">
    <source>
        <dbReference type="EMBL" id="UPK90969.1"/>
    </source>
</evidence>
<gene>
    <name evidence="1" type="ORF">LCI18_001904</name>
</gene>
<dbReference type="EMBL" id="CP090031">
    <property type="protein sequence ID" value="UPK90969.1"/>
    <property type="molecule type" value="Genomic_DNA"/>
</dbReference>
<protein>
    <submittedName>
        <fullName evidence="1">Uncharacterized protein</fullName>
    </submittedName>
</protein>